<dbReference type="Proteomes" id="UP001054837">
    <property type="component" value="Unassembled WGS sequence"/>
</dbReference>
<organism evidence="1 2">
    <name type="scientific">Caerostris darwini</name>
    <dbReference type="NCBI Taxonomy" id="1538125"/>
    <lineage>
        <taxon>Eukaryota</taxon>
        <taxon>Metazoa</taxon>
        <taxon>Ecdysozoa</taxon>
        <taxon>Arthropoda</taxon>
        <taxon>Chelicerata</taxon>
        <taxon>Arachnida</taxon>
        <taxon>Araneae</taxon>
        <taxon>Araneomorphae</taxon>
        <taxon>Entelegynae</taxon>
        <taxon>Araneoidea</taxon>
        <taxon>Araneidae</taxon>
        <taxon>Caerostris</taxon>
    </lineage>
</organism>
<reference evidence="1 2" key="1">
    <citation type="submission" date="2021-06" db="EMBL/GenBank/DDBJ databases">
        <title>Caerostris darwini draft genome.</title>
        <authorList>
            <person name="Kono N."/>
            <person name="Arakawa K."/>
        </authorList>
    </citation>
    <scope>NUCLEOTIDE SEQUENCE [LARGE SCALE GENOMIC DNA]</scope>
</reference>
<dbReference type="AlphaFoldDB" id="A0AAV4VIU6"/>
<comment type="caution">
    <text evidence="1">The sequence shown here is derived from an EMBL/GenBank/DDBJ whole genome shotgun (WGS) entry which is preliminary data.</text>
</comment>
<evidence type="ECO:0000313" key="1">
    <source>
        <dbReference type="EMBL" id="GIY69544.1"/>
    </source>
</evidence>
<keyword evidence="2" id="KW-1185">Reference proteome</keyword>
<evidence type="ECO:0000313" key="2">
    <source>
        <dbReference type="Proteomes" id="UP001054837"/>
    </source>
</evidence>
<proteinExistence type="predicted"/>
<sequence length="118" mass="13350">MDEERVGSHCSWMGGVNIRSSDLTGLEKTPIHRSTDEIRTRDLLFTRQKEGKGKVLFATGRSLMDGNRVGSRYSWMGGANIRADDLTGLEKTPIHRSTDGIRTRDLLFTRQARICFHV</sequence>
<accession>A0AAV4VIU6</accession>
<gene>
    <name evidence="1" type="ORF">CDAR_465551</name>
</gene>
<name>A0AAV4VIU6_9ARAC</name>
<dbReference type="EMBL" id="BPLQ01013054">
    <property type="protein sequence ID" value="GIY69544.1"/>
    <property type="molecule type" value="Genomic_DNA"/>
</dbReference>
<protein>
    <submittedName>
        <fullName evidence="1">Uncharacterized protein</fullName>
    </submittedName>
</protein>